<organism evidence="4 5">
    <name type="scientific">Rhodofomes roseus</name>
    <dbReference type="NCBI Taxonomy" id="34475"/>
    <lineage>
        <taxon>Eukaryota</taxon>
        <taxon>Fungi</taxon>
        <taxon>Dikarya</taxon>
        <taxon>Basidiomycota</taxon>
        <taxon>Agaricomycotina</taxon>
        <taxon>Agaricomycetes</taxon>
        <taxon>Polyporales</taxon>
        <taxon>Rhodofomes</taxon>
    </lineage>
</organism>
<dbReference type="PANTHER" id="PTHR48104:SF30">
    <property type="entry name" value="METACASPASE-1"/>
    <property type="match status" value="1"/>
</dbReference>
<reference evidence="4 5" key="1">
    <citation type="submission" date="2019-01" db="EMBL/GenBank/DDBJ databases">
        <title>Genome sequencing of the rare red list fungi Fomitopsis rosea.</title>
        <authorList>
            <person name="Buettner E."/>
            <person name="Kellner H."/>
        </authorList>
    </citation>
    <scope>NUCLEOTIDE SEQUENCE [LARGE SCALE GENOMIC DNA]</scope>
    <source>
        <strain evidence="4 5">DSM 105464</strain>
    </source>
</reference>
<name>A0A4Y9Y952_9APHY</name>
<gene>
    <name evidence="4" type="ORF">EVJ58_g6349</name>
</gene>
<evidence type="ECO:0000313" key="4">
    <source>
        <dbReference type="EMBL" id="TFY58550.1"/>
    </source>
</evidence>
<feature type="compositionally biased region" description="Polar residues" evidence="2">
    <location>
        <begin position="430"/>
        <end position="440"/>
    </location>
</feature>
<evidence type="ECO:0000256" key="2">
    <source>
        <dbReference type="SAM" id="MobiDB-lite"/>
    </source>
</evidence>
<evidence type="ECO:0000259" key="3">
    <source>
        <dbReference type="Pfam" id="PF00656"/>
    </source>
</evidence>
<dbReference type="EMBL" id="SEKV01000353">
    <property type="protein sequence ID" value="TFY58550.1"/>
    <property type="molecule type" value="Genomic_DNA"/>
</dbReference>
<comment type="similarity">
    <text evidence="1">Belongs to the peptidase C14B family.</text>
</comment>
<proteinExistence type="inferred from homology"/>
<comment type="caution">
    <text evidence="4">The sequence shown here is derived from an EMBL/GenBank/DDBJ whole genome shotgun (WGS) entry which is preliminary data.</text>
</comment>
<dbReference type="GO" id="GO:0005737">
    <property type="term" value="C:cytoplasm"/>
    <property type="evidence" value="ECO:0007669"/>
    <property type="project" value="TreeGrafter"/>
</dbReference>
<dbReference type="AlphaFoldDB" id="A0A4Y9Y952"/>
<dbReference type="InterPro" id="IPR011600">
    <property type="entry name" value="Pept_C14_caspase"/>
</dbReference>
<accession>A0A4Y9Y952</accession>
<evidence type="ECO:0000256" key="1">
    <source>
        <dbReference type="ARBA" id="ARBA00009005"/>
    </source>
</evidence>
<dbReference type="Pfam" id="PF00656">
    <property type="entry name" value="Peptidase_C14"/>
    <property type="match status" value="1"/>
</dbReference>
<protein>
    <recommendedName>
        <fullName evidence="3">Peptidase C14 caspase domain-containing protein</fullName>
    </recommendedName>
</protein>
<dbReference type="PANTHER" id="PTHR48104">
    <property type="entry name" value="METACASPASE-4"/>
    <property type="match status" value="1"/>
</dbReference>
<feature type="region of interest" description="Disordered" evidence="2">
    <location>
        <begin position="10"/>
        <end position="43"/>
    </location>
</feature>
<evidence type="ECO:0000313" key="5">
    <source>
        <dbReference type="Proteomes" id="UP000298390"/>
    </source>
</evidence>
<feature type="region of interest" description="Disordered" evidence="2">
    <location>
        <begin position="327"/>
        <end position="347"/>
    </location>
</feature>
<feature type="region of interest" description="Disordered" evidence="2">
    <location>
        <begin position="409"/>
        <end position="440"/>
    </location>
</feature>
<dbReference type="GO" id="GO:0006508">
    <property type="term" value="P:proteolysis"/>
    <property type="evidence" value="ECO:0007669"/>
    <property type="project" value="InterPro"/>
</dbReference>
<feature type="domain" description="Peptidase C14 caspase" evidence="3">
    <location>
        <begin position="173"/>
        <end position="455"/>
    </location>
</feature>
<dbReference type="Gene3D" id="3.40.50.1460">
    <property type="match status" value="1"/>
</dbReference>
<sequence length="877" mass="97281">MTRQVQYCQALLQRPKRDDSGIPPPKKTTAISRKDDTMTVTGQPLSLDDIKSRWIPIRTADGSADAELCREDSFAAEIEYSSRQEDKKFDDLTTHEVDSKSSDLEDSENLHVSRVTTYGKYALEASFDGDVSITAQESIVTTQESFQSPPEGLRQRHSQKAGTGRMIADKPIFALVIAIDKYKNKSIPSLEGCGLDGADFVHFLTNTLRVPESRIIQLNNEQATRSAILAAFQCAFIENDKIEHGDAMVFFYAGHGDRVKAPVGWTANDDMIEMICPFDLETPDDNGVPIPGIPDRTFDSLMRYLASVKGDNILAIFDSCHSGGVARSRRHGTPRQLGTNVPRSPIPATLDEDIQWAGRLDPPGTEGTSRGAKSAISSGFSYSAMRSHVLLAACRANEKALENRVAIKERGASSGPTHRGAKAVPVASTGEPTGTSNRTPTRGMFTLHLLAYLRWAHEKEERLEQLTYARLMDSLLTPDAAKLCGVSFDGQHPLCEGKNRDRLLFSTTELDGEERLFKMQWNKGVLYVVAGEVNGVCKGTRFVIRASRGTRGNHGTILIAEHVDVTKCSVRLVSESLRIKVDSLEEERALLVAWNSEPMKIHTSLPLQVRSPYRQTKVMGREYYDVSLEDGSNGWAVDRFDPLTSRYAEPEMSIPKGVQPAEILNALAHWNFHLYRRSDCLEDIRPQVQLHRLQASSGPRRIRPLLEPAGMNLLEGARAERIRSHPLSTYKITEEVKEVEIHDMEPYYGLTLVNNTTYDLYPYVFYFDPCTLAIQAWYLPHGSQGSGPLTRKGPDGQPGRLPIGYGDSGTDSIRFSLDPNVKKEAGFLKIFVSTSYVDMRSVQQGDLTNGAERGATKEEVSLAGDGWHSSVYVLTCC</sequence>
<dbReference type="InterPro" id="IPR050452">
    <property type="entry name" value="Metacaspase"/>
</dbReference>
<dbReference type="Proteomes" id="UP000298390">
    <property type="component" value="Unassembled WGS sequence"/>
</dbReference>
<dbReference type="GO" id="GO:0004197">
    <property type="term" value="F:cysteine-type endopeptidase activity"/>
    <property type="evidence" value="ECO:0007669"/>
    <property type="project" value="InterPro"/>
</dbReference>